<sequence>MSEIVHFTGEGEVSGVDRGSLYERMSPIEKALAVIVSLGAALVLTEMTFQAATLFSPFSPETVISRVIAFFVWFIPGVLLSIVSNANLFFNHNAAQTHQSLFLMKSKQGDSYLPTLCHLTGLNLDPKARIWVSAKDAIHSEPYVVVYQTEEKRAVIYDYGNHTCLKVNVPHASRFEVLKSMLLSLEEGKLQFRDFKGTLLLSIEGEFVDFCVAEDKVITFASTGAMKVYHLFSPIYQMVPRLLGKELGVQYQFPHLLCGIEKGEAKAIGNGYLLLGMLLIEYETGKMWKLQRIDEGVTPVMVDKETIAYVSKGKGIVYRLREKRREEIAHEGEVKKLGTYSKYVVLLDKNNHLSVWDTREGKIKQGKEEIGKGIFEDFVIGNQNTGILAIHGDKVTPFWEDGGAYQRTVPINVMEFSANNG</sequence>
<dbReference type="RefSeq" id="WP_013943931.1">
    <property type="nucleotide sequence ID" value="NC_015713.1"/>
</dbReference>
<keyword evidence="3" id="KW-1185">Reference proteome</keyword>
<proteinExistence type="predicted"/>
<protein>
    <submittedName>
        <fullName evidence="2">Uncharacterized protein</fullName>
    </submittedName>
</protein>
<gene>
    <name evidence="2" type="ordered locus">SNE_A15880</name>
</gene>
<dbReference type="HOGENOM" id="CLU_651947_0_0_0"/>
<keyword evidence="1" id="KW-0812">Transmembrane</keyword>
<feature type="transmembrane region" description="Helical" evidence="1">
    <location>
        <begin position="67"/>
        <end position="90"/>
    </location>
</feature>
<accession>F8L9D8</accession>
<evidence type="ECO:0000313" key="2">
    <source>
        <dbReference type="EMBL" id="CCB89465.1"/>
    </source>
</evidence>
<dbReference type="KEGG" id="sng:SNE_A15880"/>
<feature type="transmembrane region" description="Helical" evidence="1">
    <location>
        <begin position="31"/>
        <end position="55"/>
    </location>
</feature>
<dbReference type="AlphaFoldDB" id="F8L9D8"/>
<evidence type="ECO:0000256" key="1">
    <source>
        <dbReference type="SAM" id="Phobius"/>
    </source>
</evidence>
<dbReference type="EMBL" id="FR872582">
    <property type="protein sequence ID" value="CCB89465.1"/>
    <property type="molecule type" value="Genomic_DNA"/>
</dbReference>
<reference key="1">
    <citation type="journal article" date="2011" name="Mol. Biol. Evol.">
        <title>Unity in variety -- the pan-genome of the Chlamydiae.</title>
        <authorList>
            <person name="Collingro A."/>
            <person name="Tischler P."/>
            <person name="Weinmaier T."/>
            <person name="Penz T."/>
            <person name="Heinz E."/>
            <person name="Brunham R.C."/>
            <person name="Read T.D."/>
            <person name="Bavoil P.M."/>
            <person name="Sachse K."/>
            <person name="Kahane S."/>
            <person name="Friedman M.G."/>
            <person name="Rattei T."/>
            <person name="Myers G.S.A."/>
            <person name="Horn M."/>
        </authorList>
    </citation>
    <scope>NUCLEOTIDE SEQUENCE</scope>
    <source>
        <strain>Z</strain>
    </source>
</reference>
<dbReference type="STRING" id="331113.SNE_A15880"/>
<dbReference type="Proteomes" id="UP000000496">
    <property type="component" value="Chromosome gsn.131"/>
</dbReference>
<name>F8L9D8_SIMNZ</name>
<organism evidence="2 3">
    <name type="scientific">Simkania negevensis (strain ATCC VR-1471 / DSM 27360 / Z)</name>
    <dbReference type="NCBI Taxonomy" id="331113"/>
    <lineage>
        <taxon>Bacteria</taxon>
        <taxon>Pseudomonadati</taxon>
        <taxon>Chlamydiota</taxon>
        <taxon>Chlamydiia</taxon>
        <taxon>Parachlamydiales</taxon>
        <taxon>Simkaniaceae</taxon>
        <taxon>Simkania</taxon>
    </lineage>
</organism>
<reference evidence="2 3" key="2">
    <citation type="journal article" date="2011" name="Mol. Biol. Evol.">
        <title>Unity in variety--the pan-genome of the Chlamydiae.</title>
        <authorList>
            <person name="Collingro A."/>
            <person name="Tischler P."/>
            <person name="Weinmaier T."/>
            <person name="Penz T."/>
            <person name="Heinz E."/>
            <person name="Brunham R.C."/>
            <person name="Read T.D."/>
            <person name="Bavoil P.M."/>
            <person name="Sachse K."/>
            <person name="Kahane S."/>
            <person name="Friedman M.G."/>
            <person name="Rattei T."/>
            <person name="Myers G.S."/>
            <person name="Horn M."/>
        </authorList>
    </citation>
    <scope>NUCLEOTIDE SEQUENCE [LARGE SCALE GENOMIC DNA]</scope>
    <source>
        <strain evidence="3">ATCC VR-1471 / Z</strain>
    </source>
</reference>
<evidence type="ECO:0000313" key="3">
    <source>
        <dbReference type="Proteomes" id="UP000000496"/>
    </source>
</evidence>
<keyword evidence="1" id="KW-0472">Membrane</keyword>
<keyword evidence="1" id="KW-1133">Transmembrane helix</keyword>